<reference evidence="4" key="1">
    <citation type="submission" date="2022-08" db="EMBL/GenBank/DDBJ databases">
        <title>A Global Phylogenomic Analysis of the Shiitake Genus Lentinula.</title>
        <authorList>
            <consortium name="DOE Joint Genome Institute"/>
            <person name="Sierra-Patev S."/>
            <person name="Min B."/>
            <person name="Naranjo-Ortiz M."/>
            <person name="Looney B."/>
            <person name="Konkel Z."/>
            <person name="Slot J.C."/>
            <person name="Sakamoto Y."/>
            <person name="Steenwyk J.L."/>
            <person name="Rokas A."/>
            <person name="Carro J."/>
            <person name="Camarero S."/>
            <person name="Ferreira P."/>
            <person name="Molpeceres G."/>
            <person name="Ruiz-Duenas F.J."/>
            <person name="Serrano A."/>
            <person name="Henrissat B."/>
            <person name="Drula E."/>
            <person name="Hughes K.W."/>
            <person name="Mata J.L."/>
            <person name="Ishikawa N.K."/>
            <person name="Vargas-Isla R."/>
            <person name="Ushijima S."/>
            <person name="Smith C.A."/>
            <person name="Ahrendt S."/>
            <person name="Andreopoulos W."/>
            <person name="He G."/>
            <person name="Labutti K."/>
            <person name="Lipzen A."/>
            <person name="Ng V."/>
            <person name="Riley R."/>
            <person name="Sandor L."/>
            <person name="Barry K."/>
            <person name="Martinez A.T."/>
            <person name="Xiao Y."/>
            <person name="Gibbons J.G."/>
            <person name="Terashima K."/>
            <person name="Grigoriev I.V."/>
            <person name="Hibbett D.S."/>
        </authorList>
    </citation>
    <scope>NUCLEOTIDE SEQUENCE</scope>
    <source>
        <strain evidence="4">JLM2183</strain>
    </source>
</reference>
<gene>
    <name evidence="4" type="ORF">J3R30DRAFT_2711111</name>
</gene>
<name>A0A9W9DP97_9AGAR</name>
<feature type="domain" description="Glutaminase A N-terminal" evidence="3">
    <location>
        <begin position="106"/>
        <end position="337"/>
    </location>
</feature>
<feature type="chain" id="PRO_5040879609" description="DUF1793-domain-containing protein" evidence="1">
    <location>
        <begin position="23"/>
        <end position="664"/>
    </location>
</feature>
<evidence type="ECO:0000313" key="4">
    <source>
        <dbReference type="EMBL" id="KAJ4479061.1"/>
    </source>
</evidence>
<dbReference type="Proteomes" id="UP001150266">
    <property type="component" value="Unassembled WGS sequence"/>
</dbReference>
<evidence type="ECO:0000313" key="5">
    <source>
        <dbReference type="Proteomes" id="UP001150266"/>
    </source>
</evidence>
<dbReference type="InterPro" id="IPR033433">
    <property type="entry name" value="GtaA_N"/>
</dbReference>
<keyword evidence="1" id="KW-0732">Signal</keyword>
<keyword evidence="5" id="KW-1185">Reference proteome</keyword>
<evidence type="ECO:0008006" key="6">
    <source>
        <dbReference type="Google" id="ProtNLM"/>
    </source>
</evidence>
<evidence type="ECO:0000259" key="2">
    <source>
        <dbReference type="Pfam" id="PF16335"/>
    </source>
</evidence>
<dbReference type="PANTHER" id="PTHR31987:SF1">
    <property type="entry name" value="GLUTAMINASE A"/>
    <property type="match status" value="1"/>
</dbReference>
<dbReference type="PANTHER" id="PTHR31987">
    <property type="entry name" value="GLUTAMINASE A-RELATED"/>
    <property type="match status" value="1"/>
</dbReference>
<evidence type="ECO:0000256" key="1">
    <source>
        <dbReference type="SAM" id="SignalP"/>
    </source>
</evidence>
<sequence length="664" mass="73683">MVPTWILALYVILTLLAYPVASDWTSTPFNPPSYPLAVRTPYLSAWLPSPGGGVALNQVWPEFWTGATLGWAGFAKVNGVTYSFLGESSVENFTRATQVSAKFTSTRSIFVLTAGPVDLTVTFLSPIEPKDLVKQSLPFSYLAVSAASNDGSSHNVSVYTDITGEWLSTDHTAAINWTTTIGDAITHQSRLKTQKEYTESKNRILQGSVYYSTRNVDGVTYQTGQSTTVRSHFINNGKLANTRDTNYRAINNDWPTFALARSLGKVTKDAPKYAVFSVGHVRDPVIKYIQNNGVTFEGRSYYFWSTYKTTFGAITAFLLDYSAALSRAKSLDNKLRTAAESISSAYADIVALSMRQTLGATELTISGSPGAWNTDDVLMFIKEISSDGNINTVDIIMPTWPALMYLNPKLGEYMLLPLLQYQATNQYPNTWAVHDLGAHYPIANGHDQGLDEKMPIEECGNMINMMLDYTQRTHDTSLVKKYSVRLNQWAKYLVANTLYPVKQLSTVDFDGPLPNQTNLAIKGIIGLQAMSVISKKYLDDTESGNSYSKTAASYLKTWQTHAISSDGTHLTLEYGKQSSDVLAFNLAMDKLLGLNFIPDSVNSMQSAYYKKQLAKYGFPLDSRSTYTSAGILSYCSLSTRKLNNFFLPRMDDVDSNDYFRLGQR</sequence>
<organism evidence="4 5">
    <name type="scientific">Lentinula aciculospora</name>
    <dbReference type="NCBI Taxonomy" id="153920"/>
    <lineage>
        <taxon>Eukaryota</taxon>
        <taxon>Fungi</taxon>
        <taxon>Dikarya</taxon>
        <taxon>Basidiomycota</taxon>
        <taxon>Agaricomycotina</taxon>
        <taxon>Agaricomycetes</taxon>
        <taxon>Agaricomycetidae</taxon>
        <taxon>Agaricales</taxon>
        <taxon>Marasmiineae</taxon>
        <taxon>Omphalotaceae</taxon>
        <taxon>Lentinula</taxon>
    </lineage>
</organism>
<protein>
    <recommendedName>
        <fullName evidence="6">DUF1793-domain-containing protein</fullName>
    </recommendedName>
</protein>
<accession>A0A9W9DP97</accession>
<dbReference type="EMBL" id="JAOTPV010000008">
    <property type="protein sequence ID" value="KAJ4479061.1"/>
    <property type="molecule type" value="Genomic_DNA"/>
</dbReference>
<dbReference type="Pfam" id="PF16335">
    <property type="entry name" value="GtaA_6_Hairpin"/>
    <property type="match status" value="1"/>
</dbReference>
<proteinExistence type="predicted"/>
<dbReference type="OrthoDB" id="3918848at2759"/>
<dbReference type="Pfam" id="PF17168">
    <property type="entry name" value="DUF5127"/>
    <property type="match status" value="1"/>
</dbReference>
<dbReference type="InterPro" id="IPR032514">
    <property type="entry name" value="GtaA_central"/>
</dbReference>
<evidence type="ECO:0000259" key="3">
    <source>
        <dbReference type="Pfam" id="PF17168"/>
    </source>
</evidence>
<feature type="signal peptide" evidence="1">
    <location>
        <begin position="1"/>
        <end position="22"/>
    </location>
</feature>
<comment type="caution">
    <text evidence="4">The sequence shown here is derived from an EMBL/GenBank/DDBJ whole genome shotgun (WGS) entry which is preliminary data.</text>
</comment>
<dbReference type="AlphaFoldDB" id="A0A9W9DP97"/>
<feature type="domain" description="Glutaminase A central" evidence="2">
    <location>
        <begin position="343"/>
        <end position="638"/>
    </location>
</feature>
<dbReference type="InterPro" id="IPR052743">
    <property type="entry name" value="Glutaminase_GtaA"/>
</dbReference>